<dbReference type="GO" id="GO:0000976">
    <property type="term" value="F:transcription cis-regulatory region binding"/>
    <property type="evidence" value="ECO:0007669"/>
    <property type="project" value="TreeGrafter"/>
</dbReference>
<dbReference type="GO" id="GO:0003700">
    <property type="term" value="F:DNA-binding transcription factor activity"/>
    <property type="evidence" value="ECO:0007669"/>
    <property type="project" value="TreeGrafter"/>
</dbReference>
<dbReference type="Pfam" id="PF00356">
    <property type="entry name" value="LacI"/>
    <property type="match status" value="1"/>
</dbReference>
<dbReference type="Proteomes" id="UP000285773">
    <property type="component" value="Unassembled WGS sequence"/>
</dbReference>
<dbReference type="PRINTS" id="PR00036">
    <property type="entry name" value="HTHLACI"/>
</dbReference>
<evidence type="ECO:0000256" key="1">
    <source>
        <dbReference type="ARBA" id="ARBA00023015"/>
    </source>
</evidence>
<dbReference type="CDD" id="cd01392">
    <property type="entry name" value="HTH_LacI"/>
    <property type="match status" value="1"/>
</dbReference>
<dbReference type="PROSITE" id="PS50932">
    <property type="entry name" value="HTH_LACI_2"/>
    <property type="match status" value="1"/>
</dbReference>
<dbReference type="InterPro" id="IPR010982">
    <property type="entry name" value="Lambda_DNA-bd_dom_sf"/>
</dbReference>
<evidence type="ECO:0000259" key="4">
    <source>
        <dbReference type="PROSITE" id="PS50932"/>
    </source>
</evidence>
<dbReference type="RefSeq" id="WP_118095331.1">
    <property type="nucleotide sequence ID" value="NZ_QSIO01000001.1"/>
</dbReference>
<evidence type="ECO:0000313" key="6">
    <source>
        <dbReference type="Proteomes" id="UP000285773"/>
    </source>
</evidence>
<sequence>MATIKDIAEKAGVSQATVSRVLNQDATLSVSEDTRSRILRIAEDLHYQKKSRKTAPQPVEDFHKIVIFEWYTREEELDDLYYYAIRMGLEKQAQELGYEIFRIFNNDDWSLIQEADGIIALGKFSPKTIRNLESYGKPLIFVDSNTLYLGHSCVTTDLEDSVITALEYFLEHGHKEIGLLVGQEETADATPLQMDPRQRTFQQFLTEKGLYEERFVSVGQFSTESGYQMMEQLIQALGDDLPTAFFMASDALAVGALRSLQEHQIAVPERVSLISFNDTSIAKYVFPALSTVTVYTEEMGKQAIQLLRQTFQGAQPSVPYMVKLATKLTIRDSSR</sequence>
<evidence type="ECO:0000313" key="5">
    <source>
        <dbReference type="EMBL" id="RHC95980.1"/>
    </source>
</evidence>
<dbReference type="EMBL" id="QSIO01000001">
    <property type="protein sequence ID" value="RHC95980.1"/>
    <property type="molecule type" value="Genomic_DNA"/>
</dbReference>
<dbReference type="SUPFAM" id="SSF47413">
    <property type="entry name" value="lambda repressor-like DNA-binding domains"/>
    <property type="match status" value="1"/>
</dbReference>
<dbReference type="AlphaFoldDB" id="A0A414CLW9"/>
<dbReference type="CDD" id="cd01544">
    <property type="entry name" value="PBP1_GalR"/>
    <property type="match status" value="1"/>
</dbReference>
<comment type="caution">
    <text evidence="5">The sequence shown here is derived from an EMBL/GenBank/DDBJ whole genome shotgun (WGS) entry which is preliminary data.</text>
</comment>
<protein>
    <submittedName>
        <fullName evidence="5">LacI family DNA-binding transcriptional regulator</fullName>
    </submittedName>
</protein>
<dbReference type="SMART" id="SM00354">
    <property type="entry name" value="HTH_LACI"/>
    <property type="match status" value="1"/>
</dbReference>
<accession>A0A414CLW9</accession>
<dbReference type="InterPro" id="IPR028082">
    <property type="entry name" value="Peripla_BP_I"/>
</dbReference>
<dbReference type="PANTHER" id="PTHR30146:SF149">
    <property type="entry name" value="HTH-TYPE TRANSCRIPTIONAL REGULATOR EBGR"/>
    <property type="match status" value="1"/>
</dbReference>
<organism evidence="5 6">
    <name type="scientific">Streptococcus parasanguinis</name>
    <dbReference type="NCBI Taxonomy" id="1318"/>
    <lineage>
        <taxon>Bacteria</taxon>
        <taxon>Bacillati</taxon>
        <taxon>Bacillota</taxon>
        <taxon>Bacilli</taxon>
        <taxon>Lactobacillales</taxon>
        <taxon>Streptococcaceae</taxon>
        <taxon>Streptococcus</taxon>
    </lineage>
</organism>
<dbReference type="InterPro" id="IPR046335">
    <property type="entry name" value="LacI/GalR-like_sensor"/>
</dbReference>
<name>A0A414CLW9_STRPA</name>
<keyword evidence="3" id="KW-0804">Transcription</keyword>
<keyword evidence="2 5" id="KW-0238">DNA-binding</keyword>
<dbReference type="Pfam" id="PF13377">
    <property type="entry name" value="Peripla_BP_3"/>
    <property type="match status" value="1"/>
</dbReference>
<proteinExistence type="predicted"/>
<dbReference type="SUPFAM" id="SSF53822">
    <property type="entry name" value="Periplasmic binding protein-like I"/>
    <property type="match status" value="1"/>
</dbReference>
<feature type="domain" description="HTH lacI-type" evidence="4">
    <location>
        <begin position="2"/>
        <end position="54"/>
    </location>
</feature>
<keyword evidence="1" id="KW-0805">Transcription regulation</keyword>
<reference evidence="5 6" key="1">
    <citation type="submission" date="2018-08" db="EMBL/GenBank/DDBJ databases">
        <title>A genome reference for cultivated species of the human gut microbiota.</title>
        <authorList>
            <person name="Zou Y."/>
            <person name="Xue W."/>
            <person name="Luo G."/>
        </authorList>
    </citation>
    <scope>NUCLEOTIDE SEQUENCE [LARGE SCALE GENOMIC DNA]</scope>
    <source>
        <strain evidence="5 6">AM33-3BH</strain>
    </source>
</reference>
<dbReference type="Gene3D" id="3.40.50.2300">
    <property type="match status" value="2"/>
</dbReference>
<dbReference type="PROSITE" id="PS00356">
    <property type="entry name" value="HTH_LACI_1"/>
    <property type="match status" value="1"/>
</dbReference>
<gene>
    <name evidence="5" type="ORF">DW820_02305</name>
</gene>
<dbReference type="Gene3D" id="1.10.260.40">
    <property type="entry name" value="lambda repressor-like DNA-binding domains"/>
    <property type="match status" value="1"/>
</dbReference>
<evidence type="ECO:0000256" key="3">
    <source>
        <dbReference type="ARBA" id="ARBA00023163"/>
    </source>
</evidence>
<evidence type="ECO:0000256" key="2">
    <source>
        <dbReference type="ARBA" id="ARBA00023125"/>
    </source>
</evidence>
<dbReference type="PANTHER" id="PTHR30146">
    <property type="entry name" value="LACI-RELATED TRANSCRIPTIONAL REPRESSOR"/>
    <property type="match status" value="1"/>
</dbReference>
<dbReference type="InterPro" id="IPR000843">
    <property type="entry name" value="HTH_LacI"/>
</dbReference>